<dbReference type="PANTHER" id="PTHR23138:SF87">
    <property type="entry name" value="E3 SUMO-PROTEIN LIGASE RANBP2"/>
    <property type="match status" value="1"/>
</dbReference>
<dbReference type="GO" id="GO:0005096">
    <property type="term" value="F:GTPase activator activity"/>
    <property type="evidence" value="ECO:0007669"/>
    <property type="project" value="TreeGrafter"/>
</dbReference>
<name>A0AAD9J0W7_9ANNE</name>
<dbReference type="Proteomes" id="UP001208570">
    <property type="component" value="Unassembled WGS sequence"/>
</dbReference>
<feature type="transmembrane region" description="Helical" evidence="1">
    <location>
        <begin position="228"/>
        <end position="251"/>
    </location>
</feature>
<evidence type="ECO:0000313" key="3">
    <source>
        <dbReference type="EMBL" id="KAK2144537.1"/>
    </source>
</evidence>
<dbReference type="SUPFAM" id="SSF50729">
    <property type="entry name" value="PH domain-like"/>
    <property type="match status" value="2"/>
</dbReference>
<comment type="caution">
    <text evidence="3">The sequence shown here is derived from an EMBL/GenBank/DDBJ whole genome shotgun (WGS) entry which is preliminary data.</text>
</comment>
<proteinExistence type="predicted"/>
<evidence type="ECO:0000259" key="2">
    <source>
        <dbReference type="Pfam" id="PF00638"/>
    </source>
</evidence>
<organism evidence="3 4">
    <name type="scientific">Paralvinella palmiformis</name>
    <dbReference type="NCBI Taxonomy" id="53620"/>
    <lineage>
        <taxon>Eukaryota</taxon>
        <taxon>Metazoa</taxon>
        <taxon>Spiralia</taxon>
        <taxon>Lophotrochozoa</taxon>
        <taxon>Annelida</taxon>
        <taxon>Polychaeta</taxon>
        <taxon>Sedentaria</taxon>
        <taxon>Canalipalpata</taxon>
        <taxon>Terebellida</taxon>
        <taxon>Terebelliformia</taxon>
        <taxon>Alvinellidae</taxon>
        <taxon>Paralvinella</taxon>
    </lineage>
</organism>
<dbReference type="PANTHER" id="PTHR23138">
    <property type="entry name" value="RAN BINDING PROTEIN"/>
    <property type="match status" value="1"/>
</dbReference>
<feature type="domain" description="RanBD1" evidence="2">
    <location>
        <begin position="17"/>
        <end position="123"/>
    </location>
</feature>
<feature type="domain" description="RanBD1" evidence="2">
    <location>
        <begin position="129"/>
        <end position="214"/>
    </location>
</feature>
<keyword evidence="1" id="KW-0812">Transmembrane</keyword>
<dbReference type="AlphaFoldDB" id="A0AAD9J0W7"/>
<keyword evidence="4" id="KW-1185">Reference proteome</keyword>
<dbReference type="InterPro" id="IPR045255">
    <property type="entry name" value="RanBP1-like"/>
</dbReference>
<evidence type="ECO:0000256" key="1">
    <source>
        <dbReference type="SAM" id="Phobius"/>
    </source>
</evidence>
<dbReference type="GO" id="GO:0005643">
    <property type="term" value="C:nuclear pore"/>
    <property type="evidence" value="ECO:0007669"/>
    <property type="project" value="TreeGrafter"/>
</dbReference>
<dbReference type="EMBL" id="JAODUP010000748">
    <property type="protein sequence ID" value="KAK2144537.1"/>
    <property type="molecule type" value="Genomic_DNA"/>
</dbReference>
<protein>
    <recommendedName>
        <fullName evidence="2">RanBD1 domain-containing protein</fullName>
    </recommendedName>
</protein>
<accession>A0AAD9J0W7</accession>
<dbReference type="GO" id="GO:0005737">
    <property type="term" value="C:cytoplasm"/>
    <property type="evidence" value="ECO:0007669"/>
    <property type="project" value="TreeGrafter"/>
</dbReference>
<dbReference type="InterPro" id="IPR000156">
    <property type="entry name" value="Ran_bind_dom"/>
</dbReference>
<evidence type="ECO:0000313" key="4">
    <source>
        <dbReference type="Proteomes" id="UP001208570"/>
    </source>
</evidence>
<reference evidence="3" key="1">
    <citation type="journal article" date="2023" name="Mol. Biol. Evol.">
        <title>Third-Generation Sequencing Reveals the Adaptive Role of the Epigenome in Three Deep-Sea Polychaetes.</title>
        <authorList>
            <person name="Perez M."/>
            <person name="Aroh O."/>
            <person name="Sun Y."/>
            <person name="Lan Y."/>
            <person name="Juniper S.K."/>
            <person name="Young C.R."/>
            <person name="Angers B."/>
            <person name="Qian P.Y."/>
        </authorList>
    </citation>
    <scope>NUCLEOTIDE SEQUENCE</scope>
    <source>
        <strain evidence="3">P08H-3</strain>
    </source>
</reference>
<keyword evidence="1" id="KW-1133">Transmembrane helix</keyword>
<dbReference type="InterPro" id="IPR011993">
    <property type="entry name" value="PH-like_dom_sf"/>
</dbReference>
<keyword evidence="1" id="KW-0472">Membrane</keyword>
<dbReference type="Gene3D" id="2.30.29.30">
    <property type="entry name" value="Pleckstrin-homology domain (PH domain)/Phosphotyrosine-binding domain (PTB)"/>
    <property type="match status" value="2"/>
</dbReference>
<gene>
    <name evidence="3" type="ORF">LSH36_748g00006</name>
</gene>
<sequence length="326" mass="37177">MKTAATGVKGGNNGCGPLFSERAVLFHVTDTNRCQHLGCGRLDIIYVDNVKGARIRQTSEQNRIICNHIICRGYELKCDSQNKTCEWIAIDFSTGQPKRHHFRVLFDSANCAQDFKRVFDKVRRYLPLKGLGELEIVYEEDVRGARITMSSDENKIICNHMICRKHQLKRDPTKNSCEWTALDFSTAEPEPRRFKVDFSSVGAAEEFAAMFKKTMQFVLVVFIERHSLILTLLSGSISYLVFIFLTSWVALLSHAGDDEQLAILRSDPVLGLVSSPRDEPALRVLELELPHFDELELPHCDELELPHSDELELPHCDEQELPHCYL</sequence>
<dbReference type="Pfam" id="PF00638">
    <property type="entry name" value="Ran_BP1"/>
    <property type="match status" value="2"/>
</dbReference>